<sequence length="359" mass="40177">MTVRTFTHPDVLGAGVAEGWADPETDPVGIDWQRRQDDALIWFDLDEHGWPVNPFRDTGIRGRNGLGRWGETKAVDAFVTAFVAGRRWLLMIQRGDGYGWGLPGGMVEAGEHAGDAARRELAEETGLVVDRWLVWHLRSPRHVPDSRESDNAWVVTTPCCVQLGDFDTPEQLPAVTGADDAARAVWVRADTYQVLRADLQERFGGTVFAAHEPLLADLLDGPGETEAWLREHVAEELDGRTPAQLRILAEQWLRLRAAIEMTMADLDDWRDDAEPEVQQLAEYVTHLAQAVRGSCTDCGRTIFAPHLVEHLPARPLWHPGRWLQALADLGRGVRGACLTVRFGDYRTAHASCRPRQHWS</sequence>
<evidence type="ECO:0000313" key="6">
    <source>
        <dbReference type="Proteomes" id="UP001595867"/>
    </source>
</evidence>
<protein>
    <submittedName>
        <fullName evidence="5">NUDIX domain-containing protein</fullName>
    </submittedName>
</protein>
<dbReference type="PANTHER" id="PTHR43736">
    <property type="entry name" value="ADP-RIBOSE PYROPHOSPHATASE"/>
    <property type="match status" value="1"/>
</dbReference>
<comment type="similarity">
    <text evidence="1 3">Belongs to the Nudix hydrolase family.</text>
</comment>
<dbReference type="Gene3D" id="3.90.79.10">
    <property type="entry name" value="Nucleoside Triphosphate Pyrophosphohydrolase"/>
    <property type="match status" value="1"/>
</dbReference>
<dbReference type="PANTHER" id="PTHR43736:SF1">
    <property type="entry name" value="DIHYDRONEOPTERIN TRIPHOSPHATE DIPHOSPHATASE"/>
    <property type="match status" value="1"/>
</dbReference>
<dbReference type="PROSITE" id="PS00893">
    <property type="entry name" value="NUDIX_BOX"/>
    <property type="match status" value="1"/>
</dbReference>
<organism evidence="5 6">
    <name type="scientific">Actinoplanes subglobosus</name>
    <dbReference type="NCBI Taxonomy" id="1547892"/>
    <lineage>
        <taxon>Bacteria</taxon>
        <taxon>Bacillati</taxon>
        <taxon>Actinomycetota</taxon>
        <taxon>Actinomycetes</taxon>
        <taxon>Micromonosporales</taxon>
        <taxon>Micromonosporaceae</taxon>
        <taxon>Actinoplanes</taxon>
    </lineage>
</organism>
<keyword evidence="6" id="KW-1185">Reference proteome</keyword>
<evidence type="ECO:0000256" key="1">
    <source>
        <dbReference type="ARBA" id="ARBA00005582"/>
    </source>
</evidence>
<dbReference type="InterPro" id="IPR020476">
    <property type="entry name" value="Nudix_hydrolase"/>
</dbReference>
<dbReference type="SUPFAM" id="SSF55811">
    <property type="entry name" value="Nudix"/>
    <property type="match status" value="1"/>
</dbReference>
<keyword evidence="2 3" id="KW-0378">Hydrolase</keyword>
<evidence type="ECO:0000259" key="4">
    <source>
        <dbReference type="PROSITE" id="PS51462"/>
    </source>
</evidence>
<name>A0ABV8IU01_9ACTN</name>
<evidence type="ECO:0000313" key="5">
    <source>
        <dbReference type="EMBL" id="MFC4066761.1"/>
    </source>
</evidence>
<dbReference type="InterPro" id="IPR000086">
    <property type="entry name" value="NUDIX_hydrolase_dom"/>
</dbReference>
<dbReference type="Pfam" id="PF00293">
    <property type="entry name" value="NUDIX"/>
    <property type="match status" value="1"/>
</dbReference>
<dbReference type="InterPro" id="IPR015797">
    <property type="entry name" value="NUDIX_hydrolase-like_dom_sf"/>
</dbReference>
<dbReference type="PROSITE" id="PS51462">
    <property type="entry name" value="NUDIX"/>
    <property type="match status" value="1"/>
</dbReference>
<feature type="domain" description="Nudix hydrolase" evidence="4">
    <location>
        <begin position="68"/>
        <end position="209"/>
    </location>
</feature>
<gene>
    <name evidence="5" type="ORF">ACFO0C_17625</name>
</gene>
<evidence type="ECO:0000256" key="3">
    <source>
        <dbReference type="RuleBase" id="RU003476"/>
    </source>
</evidence>
<evidence type="ECO:0000256" key="2">
    <source>
        <dbReference type="ARBA" id="ARBA00022801"/>
    </source>
</evidence>
<dbReference type="Proteomes" id="UP001595867">
    <property type="component" value="Unassembled WGS sequence"/>
</dbReference>
<dbReference type="RefSeq" id="WP_378067734.1">
    <property type="nucleotide sequence ID" value="NZ_JBHSBL010000016.1"/>
</dbReference>
<comment type="caution">
    <text evidence="5">The sequence shown here is derived from an EMBL/GenBank/DDBJ whole genome shotgun (WGS) entry which is preliminary data.</text>
</comment>
<dbReference type="EMBL" id="JBHSBL010000016">
    <property type="protein sequence ID" value="MFC4066761.1"/>
    <property type="molecule type" value="Genomic_DNA"/>
</dbReference>
<accession>A0ABV8IU01</accession>
<proteinExistence type="inferred from homology"/>
<dbReference type="PRINTS" id="PR00502">
    <property type="entry name" value="NUDIXFAMILY"/>
</dbReference>
<dbReference type="InterPro" id="IPR020084">
    <property type="entry name" value="NUDIX_hydrolase_CS"/>
</dbReference>
<reference evidence="6" key="1">
    <citation type="journal article" date="2019" name="Int. J. Syst. Evol. Microbiol.">
        <title>The Global Catalogue of Microorganisms (GCM) 10K type strain sequencing project: providing services to taxonomists for standard genome sequencing and annotation.</title>
        <authorList>
            <consortium name="The Broad Institute Genomics Platform"/>
            <consortium name="The Broad Institute Genome Sequencing Center for Infectious Disease"/>
            <person name="Wu L."/>
            <person name="Ma J."/>
        </authorList>
    </citation>
    <scope>NUCLEOTIDE SEQUENCE [LARGE SCALE GENOMIC DNA]</scope>
    <source>
        <strain evidence="6">TBRC 5832</strain>
    </source>
</reference>